<dbReference type="EMBL" id="SNXO01000001">
    <property type="protein sequence ID" value="TDP60532.1"/>
    <property type="molecule type" value="Genomic_DNA"/>
</dbReference>
<comment type="caution">
    <text evidence="2">The sequence shown here is derived from an EMBL/GenBank/DDBJ whole genome shotgun (WGS) entry which is preliminary data.</text>
</comment>
<protein>
    <recommendedName>
        <fullName evidence="1">Chalcone isomerase N-terminal domain-containing protein</fullName>
    </recommendedName>
</protein>
<sequence>MSDRTMLPFEPMRSLIFVDLAKEDYRIKLENWLYRYHIPDSISQFGPYVTKYAFYPALPVPPGGERFGTVRMQMTEHYWLVNPNNPKFNHHKALTEFFPTDVLKWQNNIPDDFDPNNMAPKDEVENIEGDDARSTKGDASKGTVPFIFAFIPVWWEEDFKGEGRTVEDGPNYRWQFVIKYPEGHEEEGEKWFHEEFIPAFQDAEEVNRIVSSRVIQEANNCEFDRVCEMWFQCQTSWVNTIKEVSKKVKKPSWAETEDFPYLTQSFGISSVFLSDIARADNITSYHGYITMR</sequence>
<keyword evidence="3" id="KW-1185">Reference proteome</keyword>
<dbReference type="RefSeq" id="WP_243108515.1">
    <property type="nucleotide sequence ID" value="NZ_SNXO01000001.1"/>
</dbReference>
<evidence type="ECO:0000259" key="1">
    <source>
        <dbReference type="Pfam" id="PF18232"/>
    </source>
</evidence>
<feature type="domain" description="Chalcone isomerase N-terminal" evidence="1">
    <location>
        <begin position="9"/>
        <end position="111"/>
    </location>
</feature>
<reference evidence="2 3" key="1">
    <citation type="submission" date="2019-03" db="EMBL/GenBank/DDBJ databases">
        <title>Genomic Encyclopedia of Type Strains, Phase IV (KMG-IV): sequencing the most valuable type-strain genomes for metagenomic binning, comparative biology and taxonomic classification.</title>
        <authorList>
            <person name="Goeker M."/>
        </authorList>
    </citation>
    <scope>NUCLEOTIDE SEQUENCE [LARGE SCALE GENOMIC DNA]</scope>
    <source>
        <strain evidence="2 3">DSM 28287</strain>
    </source>
</reference>
<accession>A0A4V3CSH2</accession>
<dbReference type="Proteomes" id="UP000295500">
    <property type="component" value="Unassembled WGS sequence"/>
</dbReference>
<name>A0A4V3CSH2_9FIRM</name>
<dbReference type="AlphaFoldDB" id="A0A4V3CSH2"/>
<dbReference type="InterPro" id="IPR040518">
    <property type="entry name" value="Chalcone_N"/>
</dbReference>
<evidence type="ECO:0000313" key="3">
    <source>
        <dbReference type="Proteomes" id="UP000295500"/>
    </source>
</evidence>
<organism evidence="2 3">
    <name type="scientific">Aminicella lysinilytica</name>
    <dbReference type="NCBI Taxonomy" id="433323"/>
    <lineage>
        <taxon>Bacteria</taxon>
        <taxon>Bacillati</taxon>
        <taxon>Bacillota</taxon>
        <taxon>Clostridia</taxon>
        <taxon>Peptostreptococcales</taxon>
        <taxon>Anaerovoracaceae</taxon>
        <taxon>Aminicella</taxon>
    </lineage>
</organism>
<dbReference type="Pfam" id="PF18232">
    <property type="entry name" value="Chalcone_N"/>
    <property type="match status" value="1"/>
</dbReference>
<proteinExistence type="predicted"/>
<gene>
    <name evidence="2" type="ORF">EV211_10146</name>
</gene>
<evidence type="ECO:0000313" key="2">
    <source>
        <dbReference type="EMBL" id="TDP60532.1"/>
    </source>
</evidence>